<sequence>MDVPLDPPDDSSPTLRDALLVGDGALSSSSGDAEATATTFTGVDFYDPAVDVADYRDRIVLAAGVAPTDLPALATALAAAGAAALVARRTEDATPSGEHPDWERSLPVLRHLDGDWAQLADILRSLLSAHSIGHVTGVRMGDLFGLANALATLADGAVSVVDATGQVVGYSTHSEQPIDDVRRRTTLLLQEEIPISSDVEYQSLLRAHDARHFPSDTDQFGRVGIAVRASGELLGSLWVIQVDPSLSARTQRLLEEMEPIAAQHLLRAREDAADRDQRNSSLLRTLLEDERHARSAASQLLIRPEAGCTIVCFRVDTFDGVDAMRGLHRLLHLATSVSSAAFPGSHSAVIGTQVVTLIPGSIAARAHTFAHSVIRTDAALLAGIGTRAYDINGIARSHREAGATAGVLMASPISGDRHRQVRIATFHEMRDRLAILQVTDLIEGLDAAVGDSASILAEHDAAQGTDLSRTMRIYLDHLGSVRETATALHVHQNTVRYRLDVVRNDLGIDLDSPDTRLWLWLRLSVASRGSA</sequence>
<evidence type="ECO:0000313" key="4">
    <source>
        <dbReference type="EMBL" id="MBP2377713.1"/>
    </source>
</evidence>
<dbReference type="Pfam" id="PF17853">
    <property type="entry name" value="GGDEF_2"/>
    <property type="match status" value="1"/>
</dbReference>
<evidence type="ECO:0000313" key="5">
    <source>
        <dbReference type="Proteomes" id="UP000703720"/>
    </source>
</evidence>
<evidence type="ECO:0000256" key="1">
    <source>
        <dbReference type="ARBA" id="ARBA00006754"/>
    </source>
</evidence>
<dbReference type="Proteomes" id="UP000703720">
    <property type="component" value="Unassembled WGS sequence"/>
</dbReference>
<dbReference type="InterPro" id="IPR041522">
    <property type="entry name" value="CdaR_GGDEF"/>
</dbReference>
<dbReference type="GO" id="GO:0003677">
    <property type="term" value="F:DNA binding"/>
    <property type="evidence" value="ECO:0007669"/>
    <property type="project" value="UniProtKB-KW"/>
</dbReference>
<reference evidence="4 5" key="1">
    <citation type="submission" date="2021-03" db="EMBL/GenBank/DDBJ databases">
        <title>Sequencing the genomes of 1000 actinobacteria strains.</title>
        <authorList>
            <person name="Klenk H.-P."/>
        </authorList>
    </citation>
    <scope>NUCLEOTIDE SEQUENCE [LARGE SCALE GENOMIC DNA]</scope>
    <source>
        <strain evidence="4 5">DSM 13468</strain>
    </source>
</reference>
<feature type="domain" description="CdaR GGDEF-like" evidence="3">
    <location>
        <begin position="289"/>
        <end position="405"/>
    </location>
</feature>
<comment type="similarity">
    <text evidence="1">Belongs to the CdaR family.</text>
</comment>
<dbReference type="InterPro" id="IPR025736">
    <property type="entry name" value="PucR_C-HTH_dom"/>
</dbReference>
<comment type="caution">
    <text evidence="4">The sequence shown here is derived from an EMBL/GenBank/DDBJ whole genome shotgun (WGS) entry which is preliminary data.</text>
</comment>
<evidence type="ECO:0000259" key="3">
    <source>
        <dbReference type="Pfam" id="PF17853"/>
    </source>
</evidence>
<name>A0ABS4WND8_9MICO</name>
<protein>
    <submittedName>
        <fullName evidence="4">DNA-binding PucR family transcriptional regulator</fullName>
    </submittedName>
</protein>
<evidence type="ECO:0000259" key="2">
    <source>
        <dbReference type="Pfam" id="PF13556"/>
    </source>
</evidence>
<keyword evidence="5" id="KW-1185">Reference proteome</keyword>
<dbReference type="PANTHER" id="PTHR33744:SF17">
    <property type="entry name" value="CONSERVED PROTEIN"/>
    <property type="match status" value="1"/>
</dbReference>
<organism evidence="4 5">
    <name type="scientific">Microbacterium phyllosphaerae</name>
    <dbReference type="NCBI Taxonomy" id="124798"/>
    <lineage>
        <taxon>Bacteria</taxon>
        <taxon>Bacillati</taxon>
        <taxon>Actinomycetota</taxon>
        <taxon>Actinomycetes</taxon>
        <taxon>Micrococcales</taxon>
        <taxon>Microbacteriaceae</taxon>
        <taxon>Microbacterium</taxon>
    </lineage>
</organism>
<accession>A0ABS4WND8</accession>
<dbReference type="Pfam" id="PF13556">
    <property type="entry name" value="HTH_30"/>
    <property type="match status" value="1"/>
</dbReference>
<dbReference type="EMBL" id="JAGIOA010000001">
    <property type="protein sequence ID" value="MBP2377713.1"/>
    <property type="molecule type" value="Genomic_DNA"/>
</dbReference>
<feature type="domain" description="PucR C-terminal helix-turn-helix" evidence="2">
    <location>
        <begin position="467"/>
        <end position="523"/>
    </location>
</feature>
<dbReference type="InterPro" id="IPR042070">
    <property type="entry name" value="PucR_C-HTH_sf"/>
</dbReference>
<dbReference type="PANTHER" id="PTHR33744">
    <property type="entry name" value="CARBOHYDRATE DIACID REGULATOR"/>
    <property type="match status" value="1"/>
</dbReference>
<dbReference type="InterPro" id="IPR051448">
    <property type="entry name" value="CdaR-like_regulators"/>
</dbReference>
<proteinExistence type="inferred from homology"/>
<dbReference type="Gene3D" id="1.10.10.2840">
    <property type="entry name" value="PucR C-terminal helix-turn-helix domain"/>
    <property type="match status" value="1"/>
</dbReference>
<keyword evidence="4" id="KW-0238">DNA-binding</keyword>
<dbReference type="RefSeq" id="WP_210097035.1">
    <property type="nucleotide sequence ID" value="NZ_BAAAIO010000001.1"/>
</dbReference>
<gene>
    <name evidence="4" type="ORF">JOF42_001208</name>
</gene>